<feature type="transmembrane region" description="Helical" evidence="1">
    <location>
        <begin position="401"/>
        <end position="425"/>
    </location>
</feature>
<evidence type="ECO:0000313" key="2">
    <source>
        <dbReference type="EnsemblMetazoa" id="PPA38765.1"/>
    </source>
</evidence>
<proteinExistence type="predicted"/>
<feature type="transmembrane region" description="Helical" evidence="1">
    <location>
        <begin position="498"/>
        <end position="517"/>
    </location>
</feature>
<evidence type="ECO:0000256" key="1">
    <source>
        <dbReference type="SAM" id="Phobius"/>
    </source>
</evidence>
<name>A0A8R1YRS9_PRIPA</name>
<feature type="transmembrane region" description="Helical" evidence="1">
    <location>
        <begin position="537"/>
        <end position="558"/>
    </location>
</feature>
<feature type="transmembrane region" description="Helical" evidence="1">
    <location>
        <begin position="635"/>
        <end position="660"/>
    </location>
</feature>
<keyword evidence="3" id="KW-1185">Reference proteome</keyword>
<feature type="transmembrane region" description="Helical" evidence="1">
    <location>
        <begin position="579"/>
        <end position="598"/>
    </location>
</feature>
<keyword evidence="1" id="KW-0812">Transmembrane</keyword>
<dbReference type="AlphaFoldDB" id="A0A8R1YRS9"/>
<feature type="transmembrane region" description="Helical" evidence="1">
    <location>
        <begin position="31"/>
        <end position="51"/>
    </location>
</feature>
<dbReference type="Pfam" id="PF10327">
    <property type="entry name" value="7TM_GPCR_Sri"/>
    <property type="match status" value="2"/>
</dbReference>
<dbReference type="PANTHER" id="PTHR45830:SF15">
    <property type="entry name" value="SERPENTINE RECEPTOR, CLASS I"/>
    <property type="match status" value="1"/>
</dbReference>
<dbReference type="EnsemblMetazoa" id="PPA38765.1">
    <property type="protein sequence ID" value="PPA38765.1"/>
    <property type="gene ID" value="WBGene00277134"/>
</dbReference>
<dbReference type="PANTHER" id="PTHR45830">
    <property type="entry name" value="SERPENTINE RECEPTOR, CLASS I"/>
    <property type="match status" value="1"/>
</dbReference>
<feature type="transmembrane region" description="Helical" evidence="1">
    <location>
        <begin position="373"/>
        <end position="395"/>
    </location>
</feature>
<evidence type="ECO:0008006" key="4">
    <source>
        <dbReference type="Google" id="ProtNLM"/>
    </source>
</evidence>
<keyword evidence="1" id="KW-1133">Transmembrane helix</keyword>
<feature type="transmembrane region" description="Helical" evidence="1">
    <location>
        <begin position="910"/>
        <end position="935"/>
    </location>
</feature>
<reference evidence="3" key="1">
    <citation type="journal article" date="2008" name="Nat. Genet.">
        <title>The Pristionchus pacificus genome provides a unique perspective on nematode lifestyle and parasitism.</title>
        <authorList>
            <person name="Dieterich C."/>
            <person name="Clifton S.W."/>
            <person name="Schuster L.N."/>
            <person name="Chinwalla A."/>
            <person name="Delehaunty K."/>
            <person name="Dinkelacker I."/>
            <person name="Fulton L."/>
            <person name="Fulton R."/>
            <person name="Godfrey J."/>
            <person name="Minx P."/>
            <person name="Mitreva M."/>
            <person name="Roeseler W."/>
            <person name="Tian H."/>
            <person name="Witte H."/>
            <person name="Yang S.P."/>
            <person name="Wilson R.K."/>
            <person name="Sommer R.J."/>
        </authorList>
    </citation>
    <scope>NUCLEOTIDE SEQUENCE [LARGE SCALE GENOMIC DNA]</scope>
    <source>
        <strain evidence="3">PS312</strain>
    </source>
</reference>
<dbReference type="InterPro" id="IPR019429">
    <property type="entry name" value="7TM_GPCR_serpentine_rcpt_Sri"/>
</dbReference>
<feature type="transmembrane region" description="Helical" evidence="1">
    <location>
        <begin position="237"/>
        <end position="256"/>
    </location>
</feature>
<gene>
    <name evidence="2" type="primary">WBGene00277134</name>
</gene>
<feature type="transmembrane region" description="Helical" evidence="1">
    <location>
        <begin position="813"/>
        <end position="834"/>
    </location>
</feature>
<sequence>NALWFSLSSLSSLKGNVNEIPLSRSPIETSVLLLFCNLPFGEFLLFLLLTVSERIEMSFANHTISFSNEFEITRGLLTVVIGKSNRVEHRVSMSPSGVVAVSSNILCMFFTIRQSSALSSEYVRVLLILKEREKPQIFQLAYDIQTCFLFIVTPLFPCKGHFMRGLGAYMGMNAHISLVDSIDLTKKIQDIILSAWFNCCLFHRHQVILPFDHPAKVFIIYSIIVNGIVQLQPRGIYGVYFIMNFVMIINPISLIFTTTNDSTTQRPIVANASSSDSQTDIDGYSFSLQWLESSHCDFPQVTFALCTLTTTILTQHAAKIMNARCSSSLVFLEKTIIVDVNKSVQQRKDSSTVCNSKFDSFAIRSTSGIQMNVTTFGMGFPTIFWSASIIIGFTMSRVTAMLMLFLPLSSCCNSVYAIVSTKVAVQKWKSSRSRNVLQSSVDFILGAFLRKRKQSVKPRASMTAFTVAHNNGSAFAVPSNLLFMYFTVRQSSALSSEYVKVLLILKTCIFFIIAPVFPCKAVFVKGIGVYLRLNGHIPFVINLTTLSMICAWFNCCLFHRHQVILPFDHTVKLQPRGIYGVYFLMNFVMMINPISFMFTTKNDEEAQRSVVANSPMAWLLDVPSHKIYTDDNCPLIMVFHFPLLLTTFGVCTITTTVLTTHAAKIMNARRSQISETTILMQQRLINSLQFQSSVDFILGVLRIRKVGPTINPRTSMTAFTVGPGNSTRAFAVPSNILLMYLTVRQSSSLSSEYVKVILILKLLRVFHFISHLQILQLVYDLQTCIFFIIAPVFPCKVVFLKGIGSYLRLNGHIPFAMNFTTLSLISAWFNCCLFHRYQVILPFDHKAKLGRHGMYSVYILMNFVLLINPIAFMFSTKNDENLQRFDISNSPMTWVLEVPFKIYTNENCPLFMIFQLPMLLTTFGLCTFTTTFLTTHARMIMNARRNRISATTILMQQRLNNNLHFHMNVQTFGMGVPTTYWETNLLVGFILPSKLNDHSESVTLRNKKQYHV</sequence>
<organism evidence="2 3">
    <name type="scientific">Pristionchus pacificus</name>
    <name type="common">Parasitic nematode worm</name>
    <dbReference type="NCBI Taxonomy" id="54126"/>
    <lineage>
        <taxon>Eukaryota</taxon>
        <taxon>Metazoa</taxon>
        <taxon>Ecdysozoa</taxon>
        <taxon>Nematoda</taxon>
        <taxon>Chromadorea</taxon>
        <taxon>Rhabditida</taxon>
        <taxon>Rhabditina</taxon>
        <taxon>Diplogasteromorpha</taxon>
        <taxon>Diplogasteroidea</taxon>
        <taxon>Neodiplogasteridae</taxon>
        <taxon>Pristionchus</taxon>
    </lineage>
</organism>
<protein>
    <recommendedName>
        <fullName evidence="4">G protein-coupled receptor</fullName>
    </recommendedName>
</protein>
<dbReference type="Proteomes" id="UP000005239">
    <property type="component" value="Unassembled WGS sequence"/>
</dbReference>
<feature type="transmembrane region" description="Helical" evidence="1">
    <location>
        <begin position="214"/>
        <end position="231"/>
    </location>
</feature>
<reference evidence="2" key="2">
    <citation type="submission" date="2022-06" db="UniProtKB">
        <authorList>
            <consortium name="EnsemblMetazoa"/>
        </authorList>
    </citation>
    <scope>IDENTIFICATION</scope>
    <source>
        <strain evidence="2">PS312</strain>
    </source>
</reference>
<keyword evidence="1" id="KW-0472">Membrane</keyword>
<evidence type="ECO:0000313" key="3">
    <source>
        <dbReference type="Proteomes" id="UP000005239"/>
    </source>
</evidence>
<feature type="transmembrane region" description="Helical" evidence="1">
    <location>
        <begin position="855"/>
        <end position="874"/>
    </location>
</feature>
<accession>A0A8R1YRS9</accession>